<comment type="caution">
    <text evidence="3">The sequence shown here is derived from an EMBL/GenBank/DDBJ whole genome shotgun (WGS) entry which is preliminary data.</text>
</comment>
<dbReference type="RefSeq" id="WP_203903293.1">
    <property type="nucleotide sequence ID" value="NZ_BOPF01000031.1"/>
</dbReference>
<name>A0A8J4DU99_9ACTN</name>
<evidence type="ECO:0000313" key="3">
    <source>
        <dbReference type="EMBL" id="GIJ49843.1"/>
    </source>
</evidence>
<dbReference type="GO" id="GO:0000160">
    <property type="term" value="P:phosphorelay signal transduction system"/>
    <property type="evidence" value="ECO:0007669"/>
    <property type="project" value="InterPro"/>
</dbReference>
<keyword evidence="4" id="KW-1185">Reference proteome</keyword>
<accession>A0A8J4DU99</accession>
<dbReference type="EMBL" id="BOPF01000031">
    <property type="protein sequence ID" value="GIJ49843.1"/>
    <property type="molecule type" value="Genomic_DNA"/>
</dbReference>
<sequence>MLALIVDDSQSMRRVLRRVLAPLGFDAYEAGNGKEALDLLSKVSKRPDLALVDWNMPEMNGLDFIRHVRRMPEFRPMWLMMCTTESEHSQVVRALAAGAHEYVIKPFTSETIHQKLAYLGLISLTSRV</sequence>
<dbReference type="InterPro" id="IPR052048">
    <property type="entry name" value="ST_Response_Regulator"/>
</dbReference>
<feature type="modified residue" description="4-aspartylphosphate" evidence="1">
    <location>
        <position position="53"/>
    </location>
</feature>
<gene>
    <name evidence="3" type="primary">cheY_2</name>
    <name evidence="3" type="ORF">Val02_67290</name>
</gene>
<dbReference type="Pfam" id="PF00072">
    <property type="entry name" value="Response_reg"/>
    <property type="match status" value="1"/>
</dbReference>
<evidence type="ECO:0000256" key="1">
    <source>
        <dbReference type="PROSITE-ProRule" id="PRU00169"/>
    </source>
</evidence>
<evidence type="ECO:0000259" key="2">
    <source>
        <dbReference type="PROSITE" id="PS50110"/>
    </source>
</evidence>
<dbReference type="Gene3D" id="3.40.50.2300">
    <property type="match status" value="1"/>
</dbReference>
<organism evidence="3 4">
    <name type="scientific">Virgisporangium aliadipatigenens</name>
    <dbReference type="NCBI Taxonomy" id="741659"/>
    <lineage>
        <taxon>Bacteria</taxon>
        <taxon>Bacillati</taxon>
        <taxon>Actinomycetota</taxon>
        <taxon>Actinomycetes</taxon>
        <taxon>Micromonosporales</taxon>
        <taxon>Micromonosporaceae</taxon>
        <taxon>Virgisporangium</taxon>
    </lineage>
</organism>
<dbReference type="InterPro" id="IPR001789">
    <property type="entry name" value="Sig_transdc_resp-reg_receiver"/>
</dbReference>
<dbReference type="Proteomes" id="UP000619260">
    <property type="component" value="Unassembled WGS sequence"/>
</dbReference>
<dbReference type="PROSITE" id="PS50110">
    <property type="entry name" value="RESPONSE_REGULATORY"/>
    <property type="match status" value="1"/>
</dbReference>
<proteinExistence type="predicted"/>
<reference evidence="3" key="1">
    <citation type="submission" date="2021-01" db="EMBL/GenBank/DDBJ databases">
        <title>Whole genome shotgun sequence of Virgisporangium aliadipatigenens NBRC 105644.</title>
        <authorList>
            <person name="Komaki H."/>
            <person name="Tamura T."/>
        </authorList>
    </citation>
    <scope>NUCLEOTIDE SEQUENCE</scope>
    <source>
        <strain evidence="3">NBRC 105644</strain>
    </source>
</reference>
<keyword evidence="1" id="KW-0597">Phosphoprotein</keyword>
<dbReference type="PANTHER" id="PTHR43228">
    <property type="entry name" value="TWO-COMPONENT RESPONSE REGULATOR"/>
    <property type="match status" value="1"/>
</dbReference>
<dbReference type="InterPro" id="IPR011006">
    <property type="entry name" value="CheY-like_superfamily"/>
</dbReference>
<dbReference type="AlphaFoldDB" id="A0A8J4DU99"/>
<protein>
    <submittedName>
        <fullName evidence="3">Response regulator</fullName>
    </submittedName>
</protein>
<dbReference type="PANTHER" id="PTHR43228:SF1">
    <property type="entry name" value="TWO-COMPONENT RESPONSE REGULATOR ARR22"/>
    <property type="match status" value="1"/>
</dbReference>
<dbReference type="SMART" id="SM00448">
    <property type="entry name" value="REC"/>
    <property type="match status" value="1"/>
</dbReference>
<feature type="domain" description="Response regulatory" evidence="2">
    <location>
        <begin position="2"/>
        <end position="120"/>
    </location>
</feature>
<evidence type="ECO:0000313" key="4">
    <source>
        <dbReference type="Proteomes" id="UP000619260"/>
    </source>
</evidence>
<dbReference type="SUPFAM" id="SSF52172">
    <property type="entry name" value="CheY-like"/>
    <property type="match status" value="1"/>
</dbReference>